<dbReference type="HOGENOM" id="CLU_054104_0_0_1"/>
<dbReference type="GO" id="GO:0009166">
    <property type="term" value="P:nucleotide catabolic process"/>
    <property type="evidence" value="ECO:0007669"/>
    <property type="project" value="InterPro"/>
</dbReference>
<feature type="binding site" evidence="2">
    <location>
        <begin position="124"/>
        <end position="127"/>
    </location>
    <ligand>
        <name>phosphate</name>
        <dbReference type="ChEBI" id="CHEBI:43474"/>
    </ligand>
</feature>
<dbReference type="PANTHER" id="PTHR43691:SF11">
    <property type="entry name" value="FI09636P-RELATED"/>
    <property type="match status" value="1"/>
</dbReference>
<dbReference type="CDD" id="cd17763">
    <property type="entry name" value="UP_hUPP-like"/>
    <property type="match status" value="1"/>
</dbReference>
<dbReference type="InterPro" id="IPR035994">
    <property type="entry name" value="Nucleoside_phosphorylase_sf"/>
</dbReference>
<dbReference type="GO" id="GO:0004850">
    <property type="term" value="F:uridine phosphorylase activity"/>
    <property type="evidence" value="ECO:0000318"/>
    <property type="project" value="GO_Central"/>
</dbReference>
<dbReference type="STRING" id="45351.A7RY71"/>
<sequence>MATRFVKNPHLASLEDDMLFHIGISGSSELSKTFGDVKFVCMGGSTNRMRQFAKYLKQQLKPYLEISDDEDPKNLSTSDRYVLYKVGPVLAINHGIGIPSLMVILHETLKLLHHAGAEGVSFFRTGTSGGLGLKAGTVVLTTTAMNALLEPYHEQVILGKVTKFPASLDDKLKEDLMQCSDGIPTAEGKTMCTNDFYEGQGRLDGAFCEYTLNDKLDFLNKAYSLGVRNIEMESVCFAAMCKRACVPAAILCVTLLDRLNGDQVHLTPAEHEEFQARPQRIVTAYIKKYLAAREMEKQSRPTKRPKAD</sequence>
<dbReference type="NCBIfam" id="TIGR01719">
    <property type="entry name" value="euk_UDPppase"/>
    <property type="match status" value="1"/>
</dbReference>
<comment type="similarity">
    <text evidence="1">Belongs to the PNP/UDP phosphorylase family.</text>
</comment>
<dbReference type="PhylomeDB" id="A7RY71"/>
<keyword evidence="5" id="KW-1185">Reference proteome</keyword>
<accession>A7RY71</accession>
<feature type="binding site" evidence="2">
    <location>
        <position position="202"/>
    </location>
    <ligand>
        <name>substrate</name>
    </ligand>
</feature>
<dbReference type="GO" id="GO:0006218">
    <property type="term" value="P:uridine catabolic process"/>
    <property type="evidence" value="ECO:0000318"/>
    <property type="project" value="GO_Central"/>
</dbReference>
<dbReference type="InterPro" id="IPR000845">
    <property type="entry name" value="Nucleoside_phosphorylase_d"/>
</dbReference>
<dbReference type="GO" id="GO:0005829">
    <property type="term" value="C:cytosol"/>
    <property type="evidence" value="ECO:0000318"/>
    <property type="project" value="GO_Central"/>
</dbReference>
<feature type="domain" description="Nucleoside phosphorylase" evidence="3">
    <location>
        <begin position="38"/>
        <end position="287"/>
    </location>
</feature>
<dbReference type="InParanoid" id="A7RY71"/>
<dbReference type="KEGG" id="nve:5515538"/>
<dbReference type="OrthoDB" id="204058at2759"/>
<reference evidence="4 5" key="1">
    <citation type="journal article" date="2007" name="Science">
        <title>Sea anemone genome reveals ancestral eumetazoan gene repertoire and genomic organization.</title>
        <authorList>
            <person name="Putnam N.H."/>
            <person name="Srivastava M."/>
            <person name="Hellsten U."/>
            <person name="Dirks B."/>
            <person name="Chapman J."/>
            <person name="Salamov A."/>
            <person name="Terry A."/>
            <person name="Shapiro H."/>
            <person name="Lindquist E."/>
            <person name="Kapitonov V.V."/>
            <person name="Jurka J."/>
            <person name="Genikhovich G."/>
            <person name="Grigoriev I.V."/>
            <person name="Lucas S.M."/>
            <person name="Steele R.E."/>
            <person name="Finnerty J.R."/>
            <person name="Technau U."/>
            <person name="Martindale M.Q."/>
            <person name="Rokhsar D.S."/>
        </authorList>
    </citation>
    <scope>NUCLEOTIDE SEQUENCE [LARGE SCALE GENOMIC DNA]</scope>
    <source>
        <strain evidence="5">CH2 X CH6</strain>
    </source>
</reference>
<evidence type="ECO:0000256" key="2">
    <source>
        <dbReference type="PIRSR" id="PIRSR610059-50"/>
    </source>
</evidence>
<dbReference type="EMBL" id="DS469552">
    <property type="protein sequence ID" value="EDO43586.1"/>
    <property type="molecule type" value="Genomic_DNA"/>
</dbReference>
<dbReference type="SUPFAM" id="SSF53167">
    <property type="entry name" value="Purine and uridine phosphorylases"/>
    <property type="match status" value="1"/>
</dbReference>
<proteinExistence type="inferred from homology"/>
<evidence type="ECO:0000313" key="5">
    <source>
        <dbReference type="Proteomes" id="UP000001593"/>
    </source>
</evidence>
<gene>
    <name evidence="4" type="ORF">NEMVEDRAFT_v1g241497</name>
</gene>
<feature type="binding site" evidence="2">
    <location>
        <position position="200"/>
    </location>
    <ligand>
        <name>substrate</name>
    </ligand>
</feature>
<evidence type="ECO:0000256" key="1">
    <source>
        <dbReference type="ARBA" id="ARBA00010456"/>
    </source>
</evidence>
<dbReference type="eggNOG" id="KOG3728">
    <property type="taxonomic scope" value="Eukaryota"/>
</dbReference>
<dbReference type="InterPro" id="IPR010059">
    <property type="entry name" value="Uridine_phosphorylase_euk"/>
</dbReference>
<name>A7RY71_NEMVE</name>
<dbReference type="PANTHER" id="PTHR43691">
    <property type="entry name" value="URIDINE PHOSPHORYLASE"/>
    <property type="match status" value="1"/>
</dbReference>
<protein>
    <recommendedName>
        <fullName evidence="3">Nucleoside phosphorylase domain-containing protein</fullName>
    </recommendedName>
</protein>
<evidence type="ECO:0000259" key="3">
    <source>
        <dbReference type="Pfam" id="PF01048"/>
    </source>
</evidence>
<organism evidence="4 5">
    <name type="scientific">Nematostella vectensis</name>
    <name type="common">Starlet sea anemone</name>
    <dbReference type="NCBI Taxonomy" id="45351"/>
    <lineage>
        <taxon>Eukaryota</taxon>
        <taxon>Metazoa</taxon>
        <taxon>Cnidaria</taxon>
        <taxon>Anthozoa</taxon>
        <taxon>Hexacorallia</taxon>
        <taxon>Actiniaria</taxon>
        <taxon>Edwardsiidae</taxon>
        <taxon>Nematostella</taxon>
    </lineage>
</organism>
<feature type="binding site" evidence="2">
    <location>
        <position position="80"/>
    </location>
    <ligand>
        <name>phosphate</name>
        <dbReference type="ChEBI" id="CHEBI:43474"/>
    </ligand>
</feature>
<evidence type="ECO:0000313" key="4">
    <source>
        <dbReference type="EMBL" id="EDO43586.1"/>
    </source>
</evidence>
<dbReference type="AlphaFoldDB" id="A7RY71"/>
<dbReference type="Proteomes" id="UP000001593">
    <property type="component" value="Unassembled WGS sequence"/>
</dbReference>
<dbReference type="Pfam" id="PF01048">
    <property type="entry name" value="PNP_UDP_1"/>
    <property type="match status" value="1"/>
</dbReference>
<dbReference type="OMA" id="HAQCHDV"/>
<dbReference type="Gene3D" id="3.40.50.1580">
    <property type="entry name" value="Nucleoside phosphorylase domain"/>
    <property type="match status" value="1"/>
</dbReference>